<dbReference type="InParanoid" id="A0A0C3E1H9"/>
<dbReference type="EMBL" id="KN832870">
    <property type="protein sequence ID" value="KIN08143.1"/>
    <property type="molecule type" value="Genomic_DNA"/>
</dbReference>
<feature type="region of interest" description="Disordered" evidence="1">
    <location>
        <begin position="1"/>
        <end position="28"/>
    </location>
</feature>
<gene>
    <name evidence="2" type="ORF">OIDMADRAFT_16509</name>
</gene>
<proteinExistence type="predicted"/>
<accession>A0A0C3E1H9</accession>
<dbReference type="AlphaFoldDB" id="A0A0C3E1H9"/>
<reference evidence="3" key="2">
    <citation type="submission" date="2015-01" db="EMBL/GenBank/DDBJ databases">
        <title>Evolutionary Origins and Diversification of the Mycorrhizal Mutualists.</title>
        <authorList>
            <consortium name="DOE Joint Genome Institute"/>
            <consortium name="Mycorrhizal Genomics Consortium"/>
            <person name="Kohler A."/>
            <person name="Kuo A."/>
            <person name="Nagy L.G."/>
            <person name="Floudas D."/>
            <person name="Copeland A."/>
            <person name="Barry K.W."/>
            <person name="Cichocki N."/>
            <person name="Veneault-Fourrey C."/>
            <person name="LaButti K."/>
            <person name="Lindquist E.A."/>
            <person name="Lipzen A."/>
            <person name="Lundell T."/>
            <person name="Morin E."/>
            <person name="Murat C."/>
            <person name="Riley R."/>
            <person name="Ohm R."/>
            <person name="Sun H."/>
            <person name="Tunlid A."/>
            <person name="Henrissat B."/>
            <person name="Grigoriev I.V."/>
            <person name="Hibbett D.S."/>
            <person name="Martin F."/>
        </authorList>
    </citation>
    <scope>NUCLEOTIDE SEQUENCE [LARGE SCALE GENOMIC DNA]</scope>
    <source>
        <strain evidence="3">Zn</strain>
    </source>
</reference>
<organism evidence="2 3">
    <name type="scientific">Oidiodendron maius (strain Zn)</name>
    <dbReference type="NCBI Taxonomy" id="913774"/>
    <lineage>
        <taxon>Eukaryota</taxon>
        <taxon>Fungi</taxon>
        <taxon>Dikarya</taxon>
        <taxon>Ascomycota</taxon>
        <taxon>Pezizomycotina</taxon>
        <taxon>Leotiomycetes</taxon>
        <taxon>Leotiomycetes incertae sedis</taxon>
        <taxon>Myxotrichaceae</taxon>
        <taxon>Oidiodendron</taxon>
    </lineage>
</organism>
<dbReference type="Proteomes" id="UP000054321">
    <property type="component" value="Unassembled WGS sequence"/>
</dbReference>
<protein>
    <submittedName>
        <fullName evidence="2">Uncharacterized protein</fullName>
    </submittedName>
</protein>
<name>A0A0C3E1H9_OIDMZ</name>
<dbReference type="HOGENOM" id="CLU_2904765_0_0_1"/>
<evidence type="ECO:0000313" key="2">
    <source>
        <dbReference type="EMBL" id="KIN08143.1"/>
    </source>
</evidence>
<evidence type="ECO:0000313" key="3">
    <source>
        <dbReference type="Proteomes" id="UP000054321"/>
    </source>
</evidence>
<keyword evidence="3" id="KW-1185">Reference proteome</keyword>
<reference evidence="2 3" key="1">
    <citation type="submission" date="2014-04" db="EMBL/GenBank/DDBJ databases">
        <authorList>
            <consortium name="DOE Joint Genome Institute"/>
            <person name="Kuo A."/>
            <person name="Martino E."/>
            <person name="Perotto S."/>
            <person name="Kohler A."/>
            <person name="Nagy L.G."/>
            <person name="Floudas D."/>
            <person name="Copeland A."/>
            <person name="Barry K.W."/>
            <person name="Cichocki N."/>
            <person name="Veneault-Fourrey C."/>
            <person name="LaButti K."/>
            <person name="Lindquist E.A."/>
            <person name="Lipzen A."/>
            <person name="Lundell T."/>
            <person name="Morin E."/>
            <person name="Murat C."/>
            <person name="Sun H."/>
            <person name="Tunlid A."/>
            <person name="Henrissat B."/>
            <person name="Grigoriev I.V."/>
            <person name="Hibbett D.S."/>
            <person name="Martin F."/>
            <person name="Nordberg H.P."/>
            <person name="Cantor M.N."/>
            <person name="Hua S.X."/>
        </authorList>
    </citation>
    <scope>NUCLEOTIDE SEQUENCE [LARGE SCALE GENOMIC DNA]</scope>
    <source>
        <strain evidence="2 3">Zn</strain>
    </source>
</reference>
<evidence type="ECO:0000256" key="1">
    <source>
        <dbReference type="SAM" id="MobiDB-lite"/>
    </source>
</evidence>
<sequence>MRWAEERQMSRGIRVQQRRNSENPIKTPSDDLYRRQILPDWTASAFIPSRYTSALLGCRNIT</sequence>